<feature type="domain" description="EngA-type G" evidence="12">
    <location>
        <begin position="189"/>
        <end position="362"/>
    </location>
</feature>
<feature type="compositionally biased region" description="Basic and acidic residues" evidence="11">
    <location>
        <begin position="444"/>
        <end position="472"/>
    </location>
</feature>
<keyword evidence="14" id="KW-1185">Reference proteome</keyword>
<dbReference type="InterPro" id="IPR005225">
    <property type="entry name" value="Small_GTP-bd"/>
</dbReference>
<comment type="caution">
    <text evidence="13">The sequence shown here is derived from an EMBL/GenBank/DDBJ whole genome shotgun (WGS) entry which is preliminary data.</text>
</comment>
<dbReference type="Gene3D" id="3.30.300.20">
    <property type="match status" value="1"/>
</dbReference>
<feature type="binding site" evidence="8">
    <location>
        <begin position="195"/>
        <end position="202"/>
    </location>
    <ligand>
        <name>GTP</name>
        <dbReference type="ChEBI" id="CHEBI:37565"/>
        <label>2</label>
    </ligand>
</feature>
<comment type="function">
    <text evidence="8 10">GTPase that plays an essential role in the late steps of ribosome biogenesis.</text>
</comment>
<evidence type="ECO:0000256" key="3">
    <source>
        <dbReference type="ARBA" id="ARBA00022517"/>
    </source>
</evidence>
<evidence type="ECO:0000256" key="5">
    <source>
        <dbReference type="ARBA" id="ARBA00022741"/>
    </source>
</evidence>
<evidence type="ECO:0000313" key="14">
    <source>
        <dbReference type="Proteomes" id="UP000714380"/>
    </source>
</evidence>
<dbReference type="PIRSF" id="PIRSF006485">
    <property type="entry name" value="GTP-binding_EngA"/>
    <property type="match status" value="1"/>
</dbReference>
<feature type="binding site" evidence="8">
    <location>
        <begin position="9"/>
        <end position="16"/>
    </location>
    <ligand>
        <name>GTP</name>
        <dbReference type="ChEBI" id="CHEBI:37565"/>
        <label>1</label>
    </ligand>
</feature>
<dbReference type="PANTHER" id="PTHR43834:SF6">
    <property type="entry name" value="GTPASE DER"/>
    <property type="match status" value="1"/>
</dbReference>
<evidence type="ECO:0000256" key="9">
    <source>
        <dbReference type="PROSITE-ProRule" id="PRU01049"/>
    </source>
</evidence>
<keyword evidence="5 8" id="KW-0547">Nucleotide-binding</keyword>
<dbReference type="Pfam" id="PF14714">
    <property type="entry name" value="KH_dom-like"/>
    <property type="match status" value="1"/>
</dbReference>
<feature type="region of interest" description="Disordered" evidence="11">
    <location>
        <begin position="444"/>
        <end position="494"/>
    </location>
</feature>
<dbReference type="CDD" id="cd01894">
    <property type="entry name" value="EngA1"/>
    <property type="match status" value="1"/>
</dbReference>
<dbReference type="InterPro" id="IPR015946">
    <property type="entry name" value="KH_dom-like_a/b"/>
</dbReference>
<feature type="binding site" evidence="8">
    <location>
        <begin position="307"/>
        <end position="310"/>
    </location>
    <ligand>
        <name>GTP</name>
        <dbReference type="ChEBI" id="CHEBI:37565"/>
        <label>2</label>
    </ligand>
</feature>
<feature type="binding site" evidence="8">
    <location>
        <begin position="242"/>
        <end position="246"/>
    </location>
    <ligand>
        <name>GTP</name>
        <dbReference type="ChEBI" id="CHEBI:37565"/>
        <label>2</label>
    </ligand>
</feature>
<feature type="compositionally biased region" description="Basic residues" evidence="11">
    <location>
        <begin position="484"/>
        <end position="494"/>
    </location>
</feature>
<gene>
    <name evidence="8 13" type="primary">der</name>
    <name evidence="13" type="ORF">I9W95_12870</name>
</gene>
<dbReference type="PRINTS" id="PR00326">
    <property type="entry name" value="GTP1OBG"/>
</dbReference>
<dbReference type="InterPro" id="IPR031166">
    <property type="entry name" value="G_ENGA"/>
</dbReference>
<feature type="domain" description="EngA-type G" evidence="12">
    <location>
        <begin position="3"/>
        <end position="166"/>
    </location>
</feature>
<dbReference type="InterPro" id="IPR027417">
    <property type="entry name" value="P-loop_NTPase"/>
</dbReference>
<dbReference type="RefSeq" id="WP_225675531.1">
    <property type="nucleotide sequence ID" value="NZ_JAEDAH010000083.1"/>
</dbReference>
<dbReference type="CDD" id="cd01895">
    <property type="entry name" value="EngA2"/>
    <property type="match status" value="1"/>
</dbReference>
<reference evidence="13 14" key="1">
    <citation type="submission" date="2020-12" db="EMBL/GenBank/DDBJ databases">
        <title>Novel Thalassolituus-related marine hydrocarbonoclastic bacteria mediated algae-derived hydrocarbons mineralization in twilight zone of the northern South China Sea.</title>
        <authorList>
            <person name="Dong C."/>
        </authorList>
    </citation>
    <scope>NUCLEOTIDE SEQUENCE [LARGE SCALE GENOMIC DNA]</scope>
    <source>
        <strain evidence="13 14">IMCC1826</strain>
    </source>
</reference>
<keyword evidence="4 10" id="KW-0677">Repeat</keyword>
<name>A0ABS7ZV94_9GAMM</name>
<protein>
    <recommendedName>
        <fullName evidence="2 8">GTPase Der</fullName>
    </recommendedName>
    <alternativeName>
        <fullName evidence="7 8">GTP-binding protein EngA</fullName>
    </alternativeName>
</protein>
<organism evidence="13 14">
    <name type="scientific">Thalassolituus marinus</name>
    <dbReference type="NCBI Taxonomy" id="671053"/>
    <lineage>
        <taxon>Bacteria</taxon>
        <taxon>Pseudomonadati</taxon>
        <taxon>Pseudomonadota</taxon>
        <taxon>Gammaproteobacteria</taxon>
        <taxon>Oceanospirillales</taxon>
        <taxon>Oceanospirillaceae</taxon>
        <taxon>Thalassolituus</taxon>
    </lineage>
</organism>
<dbReference type="Proteomes" id="UP000714380">
    <property type="component" value="Unassembled WGS sequence"/>
</dbReference>
<dbReference type="NCBIfam" id="TIGR00231">
    <property type="entry name" value="small_GTP"/>
    <property type="match status" value="2"/>
</dbReference>
<comment type="similarity">
    <text evidence="1 8 9 10">Belongs to the TRAFAC class TrmE-Era-EngA-EngB-Septin-like GTPase superfamily. EngA (Der) GTPase family.</text>
</comment>
<evidence type="ECO:0000256" key="2">
    <source>
        <dbReference type="ARBA" id="ARBA00020953"/>
    </source>
</evidence>
<evidence type="ECO:0000256" key="10">
    <source>
        <dbReference type="RuleBase" id="RU004481"/>
    </source>
</evidence>
<dbReference type="Pfam" id="PF01926">
    <property type="entry name" value="MMR_HSR1"/>
    <property type="match status" value="2"/>
</dbReference>
<dbReference type="PROSITE" id="PS51712">
    <property type="entry name" value="G_ENGA"/>
    <property type="match status" value="2"/>
</dbReference>
<evidence type="ECO:0000256" key="1">
    <source>
        <dbReference type="ARBA" id="ARBA00008279"/>
    </source>
</evidence>
<dbReference type="Gene3D" id="3.40.50.300">
    <property type="entry name" value="P-loop containing nucleotide triphosphate hydrolases"/>
    <property type="match status" value="2"/>
</dbReference>
<dbReference type="PANTHER" id="PTHR43834">
    <property type="entry name" value="GTPASE DER"/>
    <property type="match status" value="1"/>
</dbReference>
<keyword evidence="6 8" id="KW-0342">GTP-binding</keyword>
<feature type="binding site" evidence="8">
    <location>
        <begin position="118"/>
        <end position="121"/>
    </location>
    <ligand>
        <name>GTP</name>
        <dbReference type="ChEBI" id="CHEBI:37565"/>
        <label>1</label>
    </ligand>
</feature>
<evidence type="ECO:0000256" key="7">
    <source>
        <dbReference type="ARBA" id="ARBA00032345"/>
    </source>
</evidence>
<feature type="binding site" evidence="8">
    <location>
        <begin position="56"/>
        <end position="60"/>
    </location>
    <ligand>
        <name>GTP</name>
        <dbReference type="ChEBI" id="CHEBI:37565"/>
        <label>1</label>
    </ligand>
</feature>
<accession>A0ABS7ZV94</accession>
<evidence type="ECO:0000256" key="8">
    <source>
        <dbReference type="HAMAP-Rule" id="MF_00195"/>
    </source>
</evidence>
<evidence type="ECO:0000256" key="11">
    <source>
        <dbReference type="SAM" id="MobiDB-lite"/>
    </source>
</evidence>
<dbReference type="EMBL" id="JAEDAH010000083">
    <property type="protein sequence ID" value="MCA6064500.1"/>
    <property type="molecule type" value="Genomic_DNA"/>
</dbReference>
<dbReference type="NCBIfam" id="TIGR03594">
    <property type="entry name" value="GTPase_EngA"/>
    <property type="match status" value="1"/>
</dbReference>
<evidence type="ECO:0000256" key="4">
    <source>
        <dbReference type="ARBA" id="ARBA00022737"/>
    </source>
</evidence>
<comment type="subunit">
    <text evidence="8">Associates with the 50S ribosomal subunit.</text>
</comment>
<evidence type="ECO:0000259" key="12">
    <source>
        <dbReference type="PROSITE" id="PS51712"/>
    </source>
</evidence>
<dbReference type="SUPFAM" id="SSF52540">
    <property type="entry name" value="P-loop containing nucleoside triphosphate hydrolases"/>
    <property type="match status" value="2"/>
</dbReference>
<sequence length="494" mass="55521">MVPVIALVGRPNVGKSTLFNRLTKSRDALVAEIAGLTRDRKFGEGKVGDRPFIVIDTGGISGEEEGIDAAMAGQSYQAIQDADIIFFMVDVNAGITNGDRMIAEHLRRSGKSAYLVANKIDGKNPEIVLGEFFELGMGEPLPIAAAHNRGVTALVEYVMDELPKDDEEYFRELAGEDAPVHEELDVKGIKIAVVGRPNVGKSTLVNRFLGEDRVVVYDEAGTTRDSIYIPYERHGQEYTLIDTAGIRRRKNISEAAEKFSIIKTLQAIQDCHVCILVLDARTGIVEQDLHMLSFVLNSGRALVIAINKWDGMTQDDKDRVKTEIDRRFDFLTFADMHFISALHGTGVGHLYDSVDQAYQSSMTKWQTNLLTRILEDATSSHQPPVVRNRRPKLRYAHQGGSNPPIIVVHGNMANELPEDYKRYLANTYRRVLEIKGTPIRMEFRQGDNPFSEKKKDIRHSSKKRADAVERTTNKRKIKQDKARKQLRKSYKKPT</sequence>
<evidence type="ECO:0000256" key="6">
    <source>
        <dbReference type="ARBA" id="ARBA00023134"/>
    </source>
</evidence>
<proteinExistence type="inferred from homology"/>
<dbReference type="InterPro" id="IPR032859">
    <property type="entry name" value="KH_dom-like"/>
</dbReference>
<evidence type="ECO:0000313" key="13">
    <source>
        <dbReference type="EMBL" id="MCA6064500.1"/>
    </source>
</evidence>
<dbReference type="InterPro" id="IPR016484">
    <property type="entry name" value="GTPase_Der"/>
</dbReference>
<keyword evidence="3 8" id="KW-0690">Ribosome biogenesis</keyword>
<dbReference type="HAMAP" id="MF_00195">
    <property type="entry name" value="GTPase_Der"/>
    <property type="match status" value="1"/>
</dbReference>
<dbReference type="InterPro" id="IPR006073">
    <property type="entry name" value="GTP-bd"/>
</dbReference>